<organism evidence="3 4">
    <name type="scientific">Corynespora cassiicola Philippines</name>
    <dbReference type="NCBI Taxonomy" id="1448308"/>
    <lineage>
        <taxon>Eukaryota</taxon>
        <taxon>Fungi</taxon>
        <taxon>Dikarya</taxon>
        <taxon>Ascomycota</taxon>
        <taxon>Pezizomycotina</taxon>
        <taxon>Dothideomycetes</taxon>
        <taxon>Pleosporomycetidae</taxon>
        <taxon>Pleosporales</taxon>
        <taxon>Corynesporascaceae</taxon>
        <taxon>Corynespora</taxon>
    </lineage>
</organism>
<dbReference type="OrthoDB" id="20872at2759"/>
<dbReference type="Proteomes" id="UP000240883">
    <property type="component" value="Unassembled WGS sequence"/>
</dbReference>
<feature type="domain" description="Prion-inhibition and propagation HeLo" evidence="1">
    <location>
        <begin position="5"/>
        <end position="205"/>
    </location>
</feature>
<dbReference type="STRING" id="1448308.A0A2T2P6P7"/>
<dbReference type="Pfam" id="PF14479">
    <property type="entry name" value="HeLo"/>
    <property type="match status" value="1"/>
</dbReference>
<proteinExistence type="predicted"/>
<keyword evidence="4" id="KW-1185">Reference proteome</keyword>
<dbReference type="InterPro" id="IPR029498">
    <property type="entry name" value="HeLo_dom"/>
</dbReference>
<dbReference type="SUPFAM" id="SSF52540">
    <property type="entry name" value="P-loop containing nucleoside triphosphate hydrolases"/>
    <property type="match status" value="1"/>
</dbReference>
<dbReference type="InterPro" id="IPR038305">
    <property type="entry name" value="HeLo_sf"/>
</dbReference>
<evidence type="ECO:0000259" key="1">
    <source>
        <dbReference type="Pfam" id="PF14479"/>
    </source>
</evidence>
<dbReference type="EMBL" id="KZ678129">
    <property type="protein sequence ID" value="PSN73364.1"/>
    <property type="molecule type" value="Genomic_DNA"/>
</dbReference>
<feature type="domain" description="DUF7025" evidence="2">
    <location>
        <begin position="473"/>
        <end position="566"/>
    </location>
</feature>
<dbReference type="PANTHER" id="PTHR46411">
    <property type="entry name" value="FAMILY ATPASE, PUTATIVE-RELATED"/>
    <property type="match status" value="1"/>
</dbReference>
<dbReference type="InterPro" id="IPR027417">
    <property type="entry name" value="P-loop_NTPase"/>
</dbReference>
<dbReference type="InterPro" id="IPR054289">
    <property type="entry name" value="DUF7025"/>
</dbReference>
<name>A0A2T2P6P7_CORCC</name>
<evidence type="ECO:0000313" key="3">
    <source>
        <dbReference type="EMBL" id="PSN73364.1"/>
    </source>
</evidence>
<evidence type="ECO:0000313" key="4">
    <source>
        <dbReference type="Proteomes" id="UP000240883"/>
    </source>
</evidence>
<dbReference type="AlphaFoldDB" id="A0A2T2P6P7"/>
<protein>
    <submittedName>
        <fullName evidence="3">Uncharacterized protein</fullName>
    </submittedName>
</protein>
<dbReference type="PANTHER" id="PTHR46411:SF2">
    <property type="entry name" value="AAA+ ATPASE DOMAIN-CONTAINING PROTEIN"/>
    <property type="match status" value="1"/>
</dbReference>
<dbReference type="Gene3D" id="1.20.120.1020">
    <property type="entry name" value="Prion-inhibition and propagation, HeLo domain"/>
    <property type="match status" value="1"/>
</dbReference>
<reference evidence="3 4" key="1">
    <citation type="journal article" date="2018" name="Front. Microbiol.">
        <title>Genome-Wide Analysis of Corynespora cassiicola Leaf Fall Disease Putative Effectors.</title>
        <authorList>
            <person name="Lopez D."/>
            <person name="Ribeiro S."/>
            <person name="Label P."/>
            <person name="Fumanal B."/>
            <person name="Venisse J.S."/>
            <person name="Kohler A."/>
            <person name="de Oliveira R.R."/>
            <person name="Labutti K."/>
            <person name="Lipzen A."/>
            <person name="Lail K."/>
            <person name="Bauer D."/>
            <person name="Ohm R.A."/>
            <person name="Barry K.W."/>
            <person name="Spatafora J."/>
            <person name="Grigoriev I.V."/>
            <person name="Martin F.M."/>
            <person name="Pujade-Renaud V."/>
        </authorList>
    </citation>
    <scope>NUCLEOTIDE SEQUENCE [LARGE SCALE GENOMIC DNA]</scope>
    <source>
        <strain evidence="3 4">Philippines</strain>
    </source>
</reference>
<accession>A0A2T2P6P7</accession>
<gene>
    <name evidence="3" type="ORF">BS50DRAFT_616755</name>
</gene>
<dbReference type="Pfam" id="PF22942">
    <property type="entry name" value="DUF7025"/>
    <property type="match status" value="1"/>
</dbReference>
<evidence type="ECO:0000259" key="2">
    <source>
        <dbReference type="Pfam" id="PF22942"/>
    </source>
</evidence>
<sequence>MEAVGVGIGLVSLAGLFSTCIDCLETIKRGLTLGKDFLLLETKFTNQCIRLRAWGRACQITEASRYDSLVDDIGAQRQIEATLVQIHKILTSGIKLCGKYSPQSDQPTNTAMTMPSTLQAFVARSSNAAMRFGQRLSEIKEKSRLVQKNTSYMNTIRWAVDDRRKLLDFIQHLKDLIDDLQELVSMGKTEISKDFRARHRSMVMAEVDTILEIPILEAMVEAEHNEETVDDVSCAASLRIKQLKNQSSGSLQRSQSEISRKNSIISLQSLSSDWDCVRDPSPRSWSNPKKTCYQVLHEVHCLINQTSIFLETPTYEEADGEFSQWTYLDTPKSNSRSLHLCGNKLSADRRAYIAQNSHLSFIIFRHYICDHDSTRRANTTPSHSYESILLISANLCTNMDHLFSISPQSCGDQRFFPYLELKSPFLRLGRSMRSAHAQVQFMEDDSRLNEETATFFRVVFDLVGEELDMAEILVRRRSISWRLLDFLFTQGGLVTVPQRYNDENYQAYEITRLERTSDDFELSVLSWAFDGNFEEVRSTFRISRSSFERGMDGLMSFDSLPCIPIEEMEGYELSKLEDRGTQLWKCRHGMFQASITPDIGNQDRNEPKRYIIDAAEYAESQVLENPVHNKRLKDDLGHRNFVSDQPPVGTFLYLLPPTIHGYDLHSREWQKLWVSHIIPIQWRGVSFKTLKIERNQKTLLKVALNQVNRWTRGSNIQVDQVKPKILFSGADISAAAAAADIFAEKAQLPIYNISYRNIQKELQGRFATLLQKKRSWRCVVHISADRLIEDQRGLDLEAEETTYQFIRRFEGILIFTTNMIDRMPALVRSHFQLSISFSHMRTEDRTDLWRTLIGRRKHSPCVEEMIPQLATKKDFDSLSIHNVVTMAHELADGEGKRLDKDIMLRVLDNFKLKVDAAVR</sequence>